<proteinExistence type="predicted"/>
<comment type="caution">
    <text evidence="1">The sequence shown here is derived from an EMBL/GenBank/DDBJ whole genome shotgun (WGS) entry which is preliminary data.</text>
</comment>
<gene>
    <name evidence="1" type="ORF">F4821DRAFT_134087</name>
</gene>
<dbReference type="Proteomes" id="UP001497680">
    <property type="component" value="Unassembled WGS sequence"/>
</dbReference>
<keyword evidence="2" id="KW-1185">Reference proteome</keyword>
<sequence>MARIHFLGLLSFLFALGNTACASGETVASINTSSGLVEGQIASGTAGVSEYLGIPYAKPPVGNLRWAPPQRFSGSSVINATSFGNTCPASPSITSASQLQSTPDLQITPQGVEVMMSLLSQQNVTYSEDCLTLNVWTKPQSGEEKKAVLFWIYGGSFTSGTTDNKGYNGKHLADLEDVVVVSANYRVGVFGFPGNPDSRTNLGLLDQRLAVEWVRDNIAEFGGDPERITIFGQSAGGSSVDYFSYAWTADPIVAGFIAESGTVFTPGTPATADAAAQSWYNLTATLGCGDASSDASAVSSCMKALDWQTVQNGIVHGSGLSSVSGGFGPSVDEIVVFSDYPTRATEGNVTKRPLLIGSNDYEVGLFKVLFGLEGVTYPEAEWQFLQLSIYTCPIGERALASVYNGVPTWRYRYFGNFPDLHLSTLPDSGAWHGHETTAIFGTDLDIQSVLGRTEAQEQISAYMRGMWAAFAKDPVNGLTNYGLPTYTPLQSTLLRLGYNNATGPNAASPAQYDIGCVIAEPLADAVVAIGLL</sequence>
<dbReference type="EMBL" id="MU394283">
    <property type="protein sequence ID" value="KAI6092388.1"/>
    <property type="molecule type" value="Genomic_DNA"/>
</dbReference>
<name>A0ACC0DIM0_9PEZI</name>
<evidence type="ECO:0000313" key="2">
    <source>
        <dbReference type="Proteomes" id="UP001497680"/>
    </source>
</evidence>
<organism evidence="1 2">
    <name type="scientific">Hypoxylon rubiginosum</name>
    <dbReference type="NCBI Taxonomy" id="110542"/>
    <lineage>
        <taxon>Eukaryota</taxon>
        <taxon>Fungi</taxon>
        <taxon>Dikarya</taxon>
        <taxon>Ascomycota</taxon>
        <taxon>Pezizomycotina</taxon>
        <taxon>Sordariomycetes</taxon>
        <taxon>Xylariomycetidae</taxon>
        <taxon>Xylariales</taxon>
        <taxon>Hypoxylaceae</taxon>
        <taxon>Hypoxylon</taxon>
    </lineage>
</organism>
<protein>
    <submittedName>
        <fullName evidence="1">Carboxylesterase</fullName>
    </submittedName>
</protein>
<reference evidence="1 2" key="1">
    <citation type="journal article" date="2022" name="New Phytol.">
        <title>Ecological generalism drives hyperdiversity of secondary metabolite gene clusters in xylarialean endophytes.</title>
        <authorList>
            <person name="Franco M.E.E."/>
            <person name="Wisecaver J.H."/>
            <person name="Arnold A.E."/>
            <person name="Ju Y.M."/>
            <person name="Slot J.C."/>
            <person name="Ahrendt S."/>
            <person name="Moore L.P."/>
            <person name="Eastman K.E."/>
            <person name="Scott K."/>
            <person name="Konkel Z."/>
            <person name="Mondo S.J."/>
            <person name="Kuo A."/>
            <person name="Hayes R.D."/>
            <person name="Haridas S."/>
            <person name="Andreopoulos B."/>
            <person name="Riley R."/>
            <person name="LaButti K."/>
            <person name="Pangilinan J."/>
            <person name="Lipzen A."/>
            <person name="Amirebrahimi M."/>
            <person name="Yan J."/>
            <person name="Adam C."/>
            <person name="Keymanesh K."/>
            <person name="Ng V."/>
            <person name="Louie K."/>
            <person name="Northen T."/>
            <person name="Drula E."/>
            <person name="Henrissat B."/>
            <person name="Hsieh H.M."/>
            <person name="Youens-Clark K."/>
            <person name="Lutzoni F."/>
            <person name="Miadlikowska J."/>
            <person name="Eastwood D.C."/>
            <person name="Hamelin R.C."/>
            <person name="Grigoriev I.V."/>
            <person name="U'Ren J.M."/>
        </authorList>
    </citation>
    <scope>NUCLEOTIDE SEQUENCE [LARGE SCALE GENOMIC DNA]</scope>
    <source>
        <strain evidence="1 2">ER1909</strain>
    </source>
</reference>
<accession>A0ACC0DIM0</accession>
<evidence type="ECO:0000313" key="1">
    <source>
        <dbReference type="EMBL" id="KAI6092388.1"/>
    </source>
</evidence>